<dbReference type="Proteomes" id="UP000815677">
    <property type="component" value="Unassembled WGS sequence"/>
</dbReference>
<keyword evidence="2" id="KW-1185">Reference proteome</keyword>
<name>A0ABQ0LDT0_MYCCL</name>
<gene>
    <name evidence="1" type="ORF">MCHLO_06035</name>
</gene>
<dbReference type="EMBL" id="DF844795">
    <property type="protein sequence ID" value="GAT48654.1"/>
    <property type="molecule type" value="Genomic_DNA"/>
</dbReference>
<accession>A0ABQ0LDT0</accession>
<organism evidence="1 2">
    <name type="scientific">Mycena chlorophos</name>
    <name type="common">Agaric fungus</name>
    <name type="synonym">Agaricus chlorophos</name>
    <dbReference type="NCBI Taxonomy" id="658473"/>
    <lineage>
        <taxon>Eukaryota</taxon>
        <taxon>Fungi</taxon>
        <taxon>Dikarya</taxon>
        <taxon>Basidiomycota</taxon>
        <taxon>Agaricomycotina</taxon>
        <taxon>Agaricomycetes</taxon>
        <taxon>Agaricomycetidae</taxon>
        <taxon>Agaricales</taxon>
        <taxon>Marasmiineae</taxon>
        <taxon>Mycenaceae</taxon>
        <taxon>Mycena</taxon>
    </lineage>
</organism>
<protein>
    <submittedName>
        <fullName evidence="1">Uncharacterized protein</fullName>
    </submittedName>
</protein>
<reference evidence="1" key="1">
    <citation type="submission" date="2014-09" db="EMBL/GenBank/DDBJ databases">
        <title>Genome sequence of the luminous mushroom Mycena chlorophos for searching fungal bioluminescence genes.</title>
        <authorList>
            <person name="Tanaka Y."/>
            <person name="Kasuga D."/>
            <person name="Oba Y."/>
            <person name="Hase S."/>
            <person name="Sato K."/>
            <person name="Oba Y."/>
            <person name="Sakakibara Y."/>
        </authorList>
    </citation>
    <scope>NUCLEOTIDE SEQUENCE</scope>
</reference>
<evidence type="ECO:0000313" key="2">
    <source>
        <dbReference type="Proteomes" id="UP000815677"/>
    </source>
</evidence>
<proteinExistence type="predicted"/>
<sequence length="69" mass="7520">MPSTYRGNRKINFMIIDHIRITVDGAIKLTASFQTGDITSPAATEVRQDNGELKTSTTQGVIPQVMPDA</sequence>
<evidence type="ECO:0000313" key="1">
    <source>
        <dbReference type="EMBL" id="GAT48654.1"/>
    </source>
</evidence>